<dbReference type="NCBIfam" id="NF008334">
    <property type="entry name" value="PRK11119.1"/>
    <property type="match status" value="1"/>
</dbReference>
<dbReference type="InterPro" id="IPR007210">
    <property type="entry name" value="ABC_Gly_betaine_transp_sub-bd"/>
</dbReference>
<evidence type="ECO:0000259" key="1">
    <source>
        <dbReference type="Pfam" id="PF04069"/>
    </source>
</evidence>
<dbReference type="CDD" id="cd13638">
    <property type="entry name" value="PBP2_EcProx_like"/>
    <property type="match status" value="1"/>
</dbReference>
<dbReference type="Gene3D" id="3.40.190.100">
    <property type="entry name" value="Glycine betaine-binding periplasmic protein, domain 2"/>
    <property type="match status" value="1"/>
</dbReference>
<protein>
    <submittedName>
        <fullName evidence="2">Glycine betaine/L-proline ABC transporter substrate-binding protein ProX</fullName>
    </submittedName>
</protein>
<dbReference type="RefSeq" id="WP_274690575.1">
    <property type="nucleotide sequence ID" value="NZ_JAPMOU010000031.1"/>
</dbReference>
<sequence>MQFPITKLSFNTLSFLKQFTKATIKITAITVLFTLPLTTSHAAEQPGEGKSVTPIFPNIAEERFRGEIVIAGLEELGYEVEKPKETEYAALMLALAYGDADFSVHLWDILHDNFYQKAGGDRRLVKAGTTIPSVLQGYLIDKKTANKYNIHSLADFKKPEVAKLFDTNGDGKADLTGCNPGWGCEQVIDHHIKAYQLNKTVSHNRGSYFALMADTIARYKQGKPVLYYSWMPQWISGVLVPGKDVEWLDVPFTSLPGKNNDVNTQFQGKNLGFAVDKVMAVMGKDFAAENPAAKTFISLVQISANDESAQNLKMQNGEKSVADIKRHAKEWITLNQTTFDSWLKQARSAAK</sequence>
<dbReference type="EMBL" id="JAPMOU010000031">
    <property type="protein sequence ID" value="MDE1464245.1"/>
    <property type="molecule type" value="Genomic_DNA"/>
</dbReference>
<dbReference type="Gene3D" id="3.40.190.10">
    <property type="entry name" value="Periplasmic binding protein-like II"/>
    <property type="match status" value="1"/>
</dbReference>
<keyword evidence="3" id="KW-1185">Reference proteome</keyword>
<evidence type="ECO:0000313" key="2">
    <source>
        <dbReference type="EMBL" id="MDE1464245.1"/>
    </source>
</evidence>
<organism evidence="2 3">
    <name type="scientific">Spartinivicinus poritis</name>
    <dbReference type="NCBI Taxonomy" id="2994640"/>
    <lineage>
        <taxon>Bacteria</taxon>
        <taxon>Pseudomonadati</taxon>
        <taxon>Pseudomonadota</taxon>
        <taxon>Gammaproteobacteria</taxon>
        <taxon>Oceanospirillales</taxon>
        <taxon>Zooshikellaceae</taxon>
        <taxon>Spartinivicinus</taxon>
    </lineage>
</organism>
<dbReference type="Pfam" id="PF04069">
    <property type="entry name" value="OpuAC"/>
    <property type="match status" value="1"/>
</dbReference>
<proteinExistence type="predicted"/>
<dbReference type="Proteomes" id="UP001528823">
    <property type="component" value="Unassembled WGS sequence"/>
</dbReference>
<gene>
    <name evidence="2" type="primary">proX</name>
    <name evidence="2" type="ORF">ORQ98_19995</name>
</gene>
<feature type="domain" description="ABC-type glycine betaine transport system substrate-binding" evidence="1">
    <location>
        <begin position="50"/>
        <end position="332"/>
    </location>
</feature>
<dbReference type="SUPFAM" id="SSF53850">
    <property type="entry name" value="Periplasmic binding protein-like II"/>
    <property type="match status" value="1"/>
</dbReference>
<comment type="caution">
    <text evidence="2">The sequence shown here is derived from an EMBL/GenBank/DDBJ whole genome shotgun (WGS) entry which is preliminary data.</text>
</comment>
<evidence type="ECO:0000313" key="3">
    <source>
        <dbReference type="Proteomes" id="UP001528823"/>
    </source>
</evidence>
<name>A0ABT5UCZ5_9GAMM</name>
<reference evidence="2 3" key="1">
    <citation type="submission" date="2022-11" db="EMBL/GenBank/DDBJ databases">
        <title>Spartinivicinus poritis sp. nov., isolated from scleractinian coral Porites lutea.</title>
        <authorList>
            <person name="Zhang G."/>
            <person name="Cai L."/>
            <person name="Wei Q."/>
        </authorList>
    </citation>
    <scope>NUCLEOTIDE SEQUENCE [LARGE SCALE GENOMIC DNA]</scope>
    <source>
        <strain evidence="2 3">A2-2</strain>
    </source>
</reference>
<accession>A0ABT5UCZ5</accession>